<proteinExistence type="predicted"/>
<organism evidence="2 3">
    <name type="scientific">Methylocella silvestris</name>
    <dbReference type="NCBI Taxonomy" id="199596"/>
    <lineage>
        <taxon>Bacteria</taxon>
        <taxon>Pseudomonadati</taxon>
        <taxon>Pseudomonadota</taxon>
        <taxon>Alphaproteobacteria</taxon>
        <taxon>Hyphomicrobiales</taxon>
        <taxon>Beijerinckiaceae</taxon>
        <taxon>Methylocella</taxon>
    </lineage>
</organism>
<dbReference type="EMBL" id="PDZR01000002">
    <property type="protein sequence ID" value="PNG27303.1"/>
    <property type="molecule type" value="Genomic_DNA"/>
</dbReference>
<evidence type="ECO:0000259" key="1">
    <source>
        <dbReference type="Pfam" id="PF13847"/>
    </source>
</evidence>
<evidence type="ECO:0000313" key="3">
    <source>
        <dbReference type="Proteomes" id="UP000236286"/>
    </source>
</evidence>
<keyword evidence="2" id="KW-0808">Transferase</keyword>
<dbReference type="PANTHER" id="PTHR43591:SF78">
    <property type="entry name" value="SLR0407 PROTEIN"/>
    <property type="match status" value="1"/>
</dbReference>
<evidence type="ECO:0000313" key="2">
    <source>
        <dbReference type="EMBL" id="PNG27303.1"/>
    </source>
</evidence>
<name>A0A2J7TKK9_METSI</name>
<comment type="caution">
    <text evidence="2">The sequence shown here is derived from an EMBL/GenBank/DDBJ whole genome shotgun (WGS) entry which is preliminary data.</text>
</comment>
<sequence length="271" mass="29095">MTDIAQGFRNADGEMLPELTHCLDALNDLAFFRSYKAATWAALDVREGDRLLDVACGTGFDVIELARRFPAAEILGVDRSEGLLGVARSRAQGLANVTLLQADADRLPLQTDAFDGARIDRALQHIEDPRASLREMVRVTRPGGRIVAAEPDWGTFVLYNGPGVASAKMSDVWLRSFRNPLIGRELGVMLDACGVTDLQSEAHALATSDLACADAVFDLPRLTSNCVKAGVLTQDEADLWRENAKAASEKGAFLAGVNILTFHGTVAAKAA</sequence>
<dbReference type="Pfam" id="PF13847">
    <property type="entry name" value="Methyltransf_31"/>
    <property type="match status" value="1"/>
</dbReference>
<dbReference type="OrthoDB" id="163232at2"/>
<dbReference type="GO" id="GO:0008168">
    <property type="term" value="F:methyltransferase activity"/>
    <property type="evidence" value="ECO:0007669"/>
    <property type="project" value="UniProtKB-KW"/>
</dbReference>
<dbReference type="RefSeq" id="WP_102842500.1">
    <property type="nucleotide sequence ID" value="NZ_PDZR01000002.1"/>
</dbReference>
<dbReference type="AlphaFoldDB" id="A0A2J7TKK9"/>
<gene>
    <name evidence="2" type="ORF">CR492_04305</name>
</gene>
<dbReference type="GO" id="GO:0032259">
    <property type="term" value="P:methylation"/>
    <property type="evidence" value="ECO:0007669"/>
    <property type="project" value="UniProtKB-KW"/>
</dbReference>
<dbReference type="PANTHER" id="PTHR43591">
    <property type="entry name" value="METHYLTRANSFERASE"/>
    <property type="match status" value="1"/>
</dbReference>
<protein>
    <submittedName>
        <fullName evidence="2">Methyltransferase type 11</fullName>
    </submittedName>
</protein>
<dbReference type="CDD" id="cd02440">
    <property type="entry name" value="AdoMet_MTases"/>
    <property type="match status" value="1"/>
</dbReference>
<reference evidence="2 3" key="1">
    <citation type="submission" date="2017-10" db="EMBL/GenBank/DDBJ databases">
        <title>Genome announcement of Methylocella silvestris TVC from permafrost.</title>
        <authorList>
            <person name="Wang J."/>
            <person name="Geng K."/>
            <person name="Ul-Haque F."/>
            <person name="Crombie A.T."/>
            <person name="Street L.E."/>
            <person name="Wookey P.A."/>
            <person name="Murrell J.C."/>
            <person name="Pratscher J."/>
        </authorList>
    </citation>
    <scope>NUCLEOTIDE SEQUENCE [LARGE SCALE GENOMIC DNA]</scope>
    <source>
        <strain evidence="2 3">TVC</strain>
    </source>
</reference>
<accession>A0A2J7TKK9</accession>
<dbReference type="InterPro" id="IPR025714">
    <property type="entry name" value="Methyltranfer_dom"/>
</dbReference>
<dbReference type="Gene3D" id="3.40.50.150">
    <property type="entry name" value="Vaccinia Virus protein VP39"/>
    <property type="match status" value="1"/>
</dbReference>
<keyword evidence="2" id="KW-0489">Methyltransferase</keyword>
<dbReference type="InterPro" id="IPR029063">
    <property type="entry name" value="SAM-dependent_MTases_sf"/>
</dbReference>
<dbReference type="SUPFAM" id="SSF53335">
    <property type="entry name" value="S-adenosyl-L-methionine-dependent methyltransferases"/>
    <property type="match status" value="1"/>
</dbReference>
<feature type="domain" description="Methyltransferase" evidence="1">
    <location>
        <begin position="47"/>
        <end position="152"/>
    </location>
</feature>
<dbReference type="Proteomes" id="UP000236286">
    <property type="component" value="Unassembled WGS sequence"/>
</dbReference>